<protein>
    <submittedName>
        <fullName evidence="5">Extracellular solute-binding protein family 3</fullName>
    </submittedName>
</protein>
<evidence type="ECO:0000256" key="3">
    <source>
        <dbReference type="ARBA" id="ARBA00022729"/>
    </source>
</evidence>
<sequence length="336" mass="35846">MLMKKNLLNGTAFFLVIALFVLTITGCGGNAKQAVSGSKEPVKIRLANLAVGLSSAYLDLGVEKGIFKKYGIDLQIVNFPKGGAEATAGVASGQVDMGNYGTPILTGISKGLPIKIVASPPVKGNPFVLVGTNDTKTVADLKGKSVATGALGGGNHQSFLKVLEGSGVKDSEVKVVATGGTDAFMILKSGKVAAVMTNEPSVSQIEADGSGHVLAKAEDFYGKYQHSFIFATDDFIQNHPESITDFLKASRESYEYCKNNFEELVAKGKTLVGLDESIVREYYKNDIAKWDLSFQVDAEGTENAVKILKGLKEIDESAVFDKDKWINLNFLNDTGK</sequence>
<dbReference type="EMBL" id="CP002547">
    <property type="protein sequence ID" value="ADY55354.1"/>
    <property type="molecule type" value="Genomic_DNA"/>
</dbReference>
<dbReference type="SMART" id="SM00062">
    <property type="entry name" value="PBPb"/>
    <property type="match status" value="1"/>
</dbReference>
<dbReference type="InterPro" id="IPR001638">
    <property type="entry name" value="Solute-binding_3/MltF_N"/>
</dbReference>
<evidence type="ECO:0000259" key="4">
    <source>
        <dbReference type="SMART" id="SM00062"/>
    </source>
</evidence>
<keyword evidence="6" id="KW-1185">Reference proteome</keyword>
<dbReference type="PROSITE" id="PS51257">
    <property type="entry name" value="PROKAR_LIPOPROTEIN"/>
    <property type="match status" value="1"/>
</dbReference>
<accession>F0STR4</accession>
<dbReference type="PANTHER" id="PTHR30024">
    <property type="entry name" value="ALIPHATIC SULFONATES-BINDING PROTEIN-RELATED"/>
    <property type="match status" value="1"/>
</dbReference>
<gene>
    <name evidence="5" type="ordered locus">Sgly_1020</name>
</gene>
<dbReference type="eggNOG" id="COG0715">
    <property type="taxonomic scope" value="Bacteria"/>
</dbReference>
<dbReference type="CDD" id="cd01008">
    <property type="entry name" value="PBP2_NrtA_SsuA_CpmA_like"/>
    <property type="match status" value="1"/>
</dbReference>
<dbReference type="Proteomes" id="UP000007488">
    <property type="component" value="Chromosome"/>
</dbReference>
<dbReference type="STRING" id="645991.Sgly_1020"/>
<reference evidence="6" key="2">
    <citation type="submission" date="2011-02" db="EMBL/GenBank/DDBJ databases">
        <title>The complete genome of Syntrophobotulus glycolicus DSM 8271.</title>
        <authorList>
            <person name="Lucas S."/>
            <person name="Copeland A."/>
            <person name="Lapidus A."/>
            <person name="Bruce D."/>
            <person name="Goodwin L."/>
            <person name="Pitluck S."/>
            <person name="Kyrpides N."/>
            <person name="Mavromatis K."/>
            <person name="Pagani I."/>
            <person name="Ivanova N."/>
            <person name="Mikhailova N."/>
            <person name="Chertkov O."/>
            <person name="Held B."/>
            <person name="Detter J.C."/>
            <person name="Tapia R."/>
            <person name="Han C."/>
            <person name="Land M."/>
            <person name="Hauser L."/>
            <person name="Markowitz V."/>
            <person name="Cheng J.-F."/>
            <person name="Hugenholtz P."/>
            <person name="Woyke T."/>
            <person name="Wu D."/>
            <person name="Spring S."/>
            <person name="Schroeder M."/>
            <person name="Brambilla E."/>
            <person name="Klenk H.-P."/>
            <person name="Eisen J.A."/>
        </authorList>
    </citation>
    <scope>NUCLEOTIDE SEQUENCE [LARGE SCALE GENOMIC DNA]</scope>
    <source>
        <strain evidence="6">DSM 8271 / FlGlyR</strain>
    </source>
</reference>
<name>F0STR4_SYNGF</name>
<evidence type="ECO:0000313" key="5">
    <source>
        <dbReference type="EMBL" id="ADY55354.1"/>
    </source>
</evidence>
<dbReference type="GO" id="GO:0042597">
    <property type="term" value="C:periplasmic space"/>
    <property type="evidence" value="ECO:0007669"/>
    <property type="project" value="UniProtKB-SubCell"/>
</dbReference>
<dbReference type="KEGG" id="sgy:Sgly_1020"/>
<dbReference type="AlphaFoldDB" id="F0STR4"/>
<feature type="domain" description="Solute-binding protein family 3/N-terminal" evidence="4">
    <location>
        <begin position="48"/>
        <end position="286"/>
    </location>
</feature>
<dbReference type="PANTHER" id="PTHR30024:SF47">
    <property type="entry name" value="TAURINE-BINDING PERIPLASMIC PROTEIN"/>
    <property type="match status" value="1"/>
</dbReference>
<proteinExistence type="inferred from homology"/>
<dbReference type="InterPro" id="IPR015168">
    <property type="entry name" value="SsuA/THI5"/>
</dbReference>
<comment type="subcellular location">
    <subcellularLocation>
        <location evidence="1">Periplasm</location>
    </subcellularLocation>
</comment>
<organism evidence="5 6">
    <name type="scientific">Syntrophobotulus glycolicus (strain DSM 8271 / FlGlyR)</name>
    <dbReference type="NCBI Taxonomy" id="645991"/>
    <lineage>
        <taxon>Bacteria</taxon>
        <taxon>Bacillati</taxon>
        <taxon>Bacillota</taxon>
        <taxon>Clostridia</taxon>
        <taxon>Eubacteriales</taxon>
        <taxon>Desulfitobacteriaceae</taxon>
        <taxon>Syntrophobotulus</taxon>
    </lineage>
</organism>
<dbReference type="HOGENOM" id="CLU_028871_1_1_9"/>
<dbReference type="SUPFAM" id="SSF53850">
    <property type="entry name" value="Periplasmic binding protein-like II"/>
    <property type="match status" value="1"/>
</dbReference>
<dbReference type="Pfam" id="PF09084">
    <property type="entry name" value="NMT1"/>
    <property type="match status" value="1"/>
</dbReference>
<evidence type="ECO:0000313" key="6">
    <source>
        <dbReference type="Proteomes" id="UP000007488"/>
    </source>
</evidence>
<dbReference type="Gene3D" id="3.40.190.10">
    <property type="entry name" value="Periplasmic binding protein-like II"/>
    <property type="match status" value="2"/>
</dbReference>
<evidence type="ECO:0000256" key="1">
    <source>
        <dbReference type="ARBA" id="ARBA00004418"/>
    </source>
</evidence>
<reference evidence="5 6" key="1">
    <citation type="journal article" date="2011" name="Stand. Genomic Sci.">
        <title>Complete genome sequence of Syntrophobotulus glycolicus type strain (FlGlyR).</title>
        <authorList>
            <person name="Han C."/>
            <person name="Mwirichia R."/>
            <person name="Chertkov O."/>
            <person name="Held B."/>
            <person name="Lapidus A."/>
            <person name="Nolan M."/>
            <person name="Lucas S."/>
            <person name="Hammon N."/>
            <person name="Deshpande S."/>
            <person name="Cheng J.F."/>
            <person name="Tapia R."/>
            <person name="Goodwin L."/>
            <person name="Pitluck S."/>
            <person name="Huntemann M."/>
            <person name="Liolios K."/>
            <person name="Ivanova N."/>
            <person name="Pagani I."/>
            <person name="Mavromatis K."/>
            <person name="Ovchinikova G."/>
            <person name="Pati A."/>
            <person name="Chen A."/>
            <person name="Palaniappan K."/>
            <person name="Land M."/>
            <person name="Hauser L."/>
            <person name="Brambilla E.M."/>
            <person name="Rohde M."/>
            <person name="Spring S."/>
            <person name="Sikorski J."/>
            <person name="Goker M."/>
            <person name="Woyke T."/>
            <person name="Bristow J."/>
            <person name="Eisen J.A."/>
            <person name="Markowitz V."/>
            <person name="Hugenholtz P."/>
            <person name="Kyrpides N.C."/>
            <person name="Klenk H.P."/>
            <person name="Detter J.C."/>
        </authorList>
    </citation>
    <scope>NUCLEOTIDE SEQUENCE [LARGE SCALE GENOMIC DNA]</scope>
    <source>
        <strain evidence="6">DSM 8271 / FlGlyR</strain>
    </source>
</reference>
<comment type="similarity">
    <text evidence="2">Belongs to the bacterial solute-binding protein SsuA/TauA family.</text>
</comment>
<keyword evidence="3" id="KW-0732">Signal</keyword>
<evidence type="ECO:0000256" key="2">
    <source>
        <dbReference type="ARBA" id="ARBA00010742"/>
    </source>
</evidence>